<dbReference type="RefSeq" id="WP_071087666.1">
    <property type="nucleotide sequence ID" value="NZ_MBLM01000137.1"/>
</dbReference>
<dbReference type="InterPro" id="IPR050266">
    <property type="entry name" value="AB_hydrolase_sf"/>
</dbReference>
<dbReference type="Gene3D" id="3.40.50.1820">
    <property type="entry name" value="alpha/beta hydrolase"/>
    <property type="match status" value="1"/>
</dbReference>
<dbReference type="OrthoDB" id="8957634at2"/>
<dbReference type="AlphaFoldDB" id="A0A1S1QGG7"/>
<dbReference type="SUPFAM" id="SSF53474">
    <property type="entry name" value="alpha/beta-Hydrolases"/>
    <property type="match status" value="1"/>
</dbReference>
<dbReference type="Pfam" id="PF12146">
    <property type="entry name" value="Hydrolase_4"/>
    <property type="match status" value="1"/>
</dbReference>
<evidence type="ECO:0000313" key="3">
    <source>
        <dbReference type="Proteomes" id="UP000179627"/>
    </source>
</evidence>
<proteinExistence type="predicted"/>
<feature type="domain" description="Serine aminopeptidase S33" evidence="1">
    <location>
        <begin position="13"/>
        <end position="117"/>
    </location>
</feature>
<dbReference type="EMBL" id="MBLM01000137">
    <property type="protein sequence ID" value="OHV32706.1"/>
    <property type="molecule type" value="Genomic_DNA"/>
</dbReference>
<organism evidence="2 3">
    <name type="scientific">Parafrankia colletiae</name>
    <dbReference type="NCBI Taxonomy" id="573497"/>
    <lineage>
        <taxon>Bacteria</taxon>
        <taxon>Bacillati</taxon>
        <taxon>Actinomycetota</taxon>
        <taxon>Actinomycetes</taxon>
        <taxon>Frankiales</taxon>
        <taxon>Frankiaceae</taxon>
        <taxon>Parafrankia</taxon>
    </lineage>
</organism>
<dbReference type="InterPro" id="IPR029058">
    <property type="entry name" value="AB_hydrolase_fold"/>
</dbReference>
<reference evidence="3" key="1">
    <citation type="submission" date="2016-07" db="EMBL/GenBank/DDBJ databases">
        <title>Sequence Frankia sp. strain CcI1.17.</title>
        <authorList>
            <person name="Ghodhbane-Gtari F."/>
            <person name="Swanson E."/>
            <person name="Gueddou A."/>
            <person name="Morris K."/>
            <person name="Hezbri K."/>
            <person name="Ktari A."/>
            <person name="Nouioui I."/>
            <person name="Abebe-Akele F."/>
            <person name="Simpson S."/>
            <person name="Thomas K."/>
            <person name="Gtari M."/>
            <person name="Tisa L.S."/>
            <person name="Hurst S."/>
        </authorList>
    </citation>
    <scope>NUCLEOTIDE SEQUENCE [LARGE SCALE GENOMIC DNA]</scope>
    <source>
        <strain evidence="3">Cc1.17</strain>
    </source>
</reference>
<dbReference type="PANTHER" id="PTHR43798">
    <property type="entry name" value="MONOACYLGLYCEROL LIPASE"/>
    <property type="match status" value="1"/>
</dbReference>
<accession>A0A1S1QGG7</accession>
<dbReference type="InterPro" id="IPR022742">
    <property type="entry name" value="Hydrolase_4"/>
</dbReference>
<sequence length="263" mass="27464">MRLAYDVFGEGPTILLIHGGAEDADMLAPQAAALAASGWQAVAYDRRGTGSSTRDDWPGKGADQHADDAADLLRALGATPERPATVLGFSSGGVVALALAARHPGLVHEVIAWEPATLGVLPGGAETHAAINAAGERYLADHPQDWVGAFRTTLAVLSGGQADLDGPEVARMSTNAEAVVRDDAQLITKHVFAPGELPADKVIVALGAGVNPLHQQIAECLNIQHGLPLVQVPDADDHEIYLARPQVLSVFLATRAAQRRDEA</sequence>
<protein>
    <recommendedName>
        <fullName evidence="1">Serine aminopeptidase S33 domain-containing protein</fullName>
    </recommendedName>
</protein>
<gene>
    <name evidence="2" type="ORF">CC117_24470</name>
</gene>
<comment type="caution">
    <text evidence="2">The sequence shown here is derived from an EMBL/GenBank/DDBJ whole genome shotgun (WGS) entry which is preliminary data.</text>
</comment>
<keyword evidence="3" id="KW-1185">Reference proteome</keyword>
<evidence type="ECO:0000259" key="1">
    <source>
        <dbReference type="Pfam" id="PF12146"/>
    </source>
</evidence>
<name>A0A1S1QGG7_9ACTN</name>
<dbReference type="Proteomes" id="UP000179627">
    <property type="component" value="Unassembled WGS sequence"/>
</dbReference>
<evidence type="ECO:0000313" key="2">
    <source>
        <dbReference type="EMBL" id="OHV32706.1"/>
    </source>
</evidence>